<protein>
    <submittedName>
        <fullName evidence="2">Uncharacterized protein</fullName>
    </submittedName>
</protein>
<gene>
    <name evidence="2" type="primary">PLESTMB000607</name>
    <name evidence="2" type="ORF">PLESTB_001446400</name>
</gene>
<organism evidence="2 3">
    <name type="scientific">Pleodorina starrii</name>
    <dbReference type="NCBI Taxonomy" id="330485"/>
    <lineage>
        <taxon>Eukaryota</taxon>
        <taxon>Viridiplantae</taxon>
        <taxon>Chlorophyta</taxon>
        <taxon>core chlorophytes</taxon>
        <taxon>Chlorophyceae</taxon>
        <taxon>CS clade</taxon>
        <taxon>Chlamydomonadales</taxon>
        <taxon>Volvocaceae</taxon>
        <taxon>Pleodorina</taxon>
    </lineage>
</organism>
<name>A0A9W6F7W9_9CHLO</name>
<feature type="compositionally biased region" description="Polar residues" evidence="1">
    <location>
        <begin position="49"/>
        <end position="61"/>
    </location>
</feature>
<keyword evidence="3" id="KW-1185">Reference proteome</keyword>
<dbReference type="Proteomes" id="UP001165080">
    <property type="component" value="Unassembled WGS sequence"/>
</dbReference>
<evidence type="ECO:0000313" key="3">
    <source>
        <dbReference type="Proteomes" id="UP001165080"/>
    </source>
</evidence>
<accession>A0A9W6F7W9</accession>
<dbReference type="AlphaFoldDB" id="A0A9W6F7W9"/>
<evidence type="ECO:0000313" key="2">
    <source>
        <dbReference type="EMBL" id="GLC59085.1"/>
    </source>
</evidence>
<sequence>MQLTSVTRLAIKVAAMPSLPPSDAQSHSASSPVFRLVPLPASGAHCNSHDNNPTYHHSITEPSACPSRVTPQHTEDSTSAHHTPCRRPAHTDRTLGTRGLGQPGTALPHPNPTHVVASPINPFHIASADILLLRARGGETFLEPKRVCAISSRIKRSKANSIGAHRCMPHMRSDTAAAKAQNAACFQGCEDVGDRNMGGWAALGALLEVRAGSCGRQRGGFAPPQFVRLPASGLRSGQGSHPAPAPPGSIWTAGPEAPWLKRTGTPPDDAMTAVRRYYTAATIPYRTRPASHNSHNRTNNPLSCSPEAYLPVYPNVHLHIGSCHEPTDNTDEQHRRTSAQRYASATGVCLLHQRSMGSMESGSGGRKTRTANSCLMAPPPLT</sequence>
<proteinExistence type="predicted"/>
<dbReference type="EMBL" id="BRXU01000026">
    <property type="protein sequence ID" value="GLC59085.1"/>
    <property type="molecule type" value="Genomic_DNA"/>
</dbReference>
<reference evidence="2 3" key="1">
    <citation type="journal article" date="2023" name="Commun. Biol.">
        <title>Reorganization of the ancestral sex-determining regions during the evolution of trioecy in Pleodorina starrii.</title>
        <authorList>
            <person name="Takahashi K."/>
            <person name="Suzuki S."/>
            <person name="Kawai-Toyooka H."/>
            <person name="Yamamoto K."/>
            <person name="Hamaji T."/>
            <person name="Ootsuki R."/>
            <person name="Yamaguchi H."/>
            <person name="Kawachi M."/>
            <person name="Higashiyama T."/>
            <person name="Nozaki H."/>
        </authorList>
    </citation>
    <scope>NUCLEOTIDE SEQUENCE [LARGE SCALE GENOMIC DNA]</scope>
    <source>
        <strain evidence="2 3">NIES-4479</strain>
    </source>
</reference>
<feature type="region of interest" description="Disordered" evidence="1">
    <location>
        <begin position="357"/>
        <end position="382"/>
    </location>
</feature>
<comment type="caution">
    <text evidence="2">The sequence shown here is derived from an EMBL/GenBank/DDBJ whole genome shotgun (WGS) entry which is preliminary data.</text>
</comment>
<evidence type="ECO:0000256" key="1">
    <source>
        <dbReference type="SAM" id="MobiDB-lite"/>
    </source>
</evidence>
<feature type="region of interest" description="Disordered" evidence="1">
    <location>
        <begin position="233"/>
        <end position="257"/>
    </location>
</feature>
<feature type="region of interest" description="Disordered" evidence="1">
    <location>
        <begin position="45"/>
        <end position="109"/>
    </location>
</feature>